<accession>A0A915C6J1</accession>
<name>A0A915C6J1_PARUN</name>
<sequence>MLLWLSALFALVNAKFIFPRRDDSFWSPKEPGYPVVLVPGDGGSQIEANLTGKPDVVHYFCERKTKDFFDLWLNLQLFAPGVMDCWVDNMRLVYNATTGTTSNVPGVDTRIPGFGSTETIEWLDKSQVSAGRYFTDIVDMLISFGYRRRKTLFGAPYDWRKAPNELTETYLMLKSMIETTYRYNDNKRIVIIAHSMGNPLMLYFYNNFVGKDWKEKYIQAHISLAGAWGGASQIARLFASGYNMDHYRIILPPNRIRIMQRSFTSSSFLFPSYNLWNEDEVFATTPSKNYSIANVKEFFFDMKYTDGWSQYQNTAYLLGKLEAPNVEVHCIYGFEVPTPEKFEWPKGYFPDYQPTVIYGDGDGTVNYRSLDVCSRWIGRNGGKNVTVHPLEKTNHLDVLKHVTSFDIIRKVVYGLPL</sequence>
<dbReference type="WBParaSite" id="PgR094_g029_t02">
    <property type="protein sequence ID" value="PgR094_g029_t02"/>
    <property type="gene ID" value="PgR094_g029"/>
</dbReference>
<dbReference type="Proteomes" id="UP000887569">
    <property type="component" value="Unplaced"/>
</dbReference>
<evidence type="ECO:0000313" key="2">
    <source>
        <dbReference type="WBParaSite" id="PgR094_g029_t02"/>
    </source>
</evidence>
<dbReference type="WBParaSite" id="PgR094_g029_t03">
    <property type="protein sequence ID" value="PgR094_g029_t03"/>
    <property type="gene ID" value="PgR094_g029"/>
</dbReference>
<keyword evidence="1" id="KW-1185">Reference proteome</keyword>
<dbReference type="GO" id="GO:0008374">
    <property type="term" value="F:O-acyltransferase activity"/>
    <property type="evidence" value="ECO:0007669"/>
    <property type="project" value="InterPro"/>
</dbReference>
<dbReference type="GO" id="GO:0006629">
    <property type="term" value="P:lipid metabolic process"/>
    <property type="evidence" value="ECO:0007669"/>
    <property type="project" value="InterPro"/>
</dbReference>
<protein>
    <submittedName>
        <fullName evidence="2 3">Group XV phospholipase A2</fullName>
    </submittedName>
</protein>
<dbReference type="InterPro" id="IPR029058">
    <property type="entry name" value="AB_hydrolase_fold"/>
</dbReference>
<dbReference type="SUPFAM" id="SSF53474">
    <property type="entry name" value="alpha/beta-Hydrolases"/>
    <property type="match status" value="1"/>
</dbReference>
<evidence type="ECO:0000313" key="1">
    <source>
        <dbReference type="Proteomes" id="UP000887569"/>
    </source>
</evidence>
<proteinExistence type="predicted"/>
<reference evidence="2 3" key="1">
    <citation type="submission" date="2022-11" db="UniProtKB">
        <authorList>
            <consortium name="WormBaseParasite"/>
        </authorList>
    </citation>
    <scope>IDENTIFICATION</scope>
</reference>
<dbReference type="Pfam" id="PF02450">
    <property type="entry name" value="LCAT"/>
    <property type="match status" value="1"/>
</dbReference>
<dbReference type="WBParaSite" id="PgR094_g029_t05">
    <property type="protein sequence ID" value="PgR094_g029_t05"/>
    <property type="gene ID" value="PgR094_g029"/>
</dbReference>
<dbReference type="PANTHER" id="PTHR11440">
    <property type="entry name" value="LECITHIN-CHOLESTEROL ACYLTRANSFERASE-RELATED"/>
    <property type="match status" value="1"/>
</dbReference>
<evidence type="ECO:0000313" key="3">
    <source>
        <dbReference type="WBParaSite" id="PgR094_g029_t03"/>
    </source>
</evidence>
<dbReference type="InterPro" id="IPR003386">
    <property type="entry name" value="LACT/PDAT_acylTrfase"/>
</dbReference>
<dbReference type="AlphaFoldDB" id="A0A915C6J1"/>
<dbReference type="Gene3D" id="3.40.50.1820">
    <property type="entry name" value="alpha/beta hydrolase"/>
    <property type="match status" value="1"/>
</dbReference>
<organism evidence="1 2">
    <name type="scientific">Parascaris univalens</name>
    <name type="common">Nematode worm</name>
    <dbReference type="NCBI Taxonomy" id="6257"/>
    <lineage>
        <taxon>Eukaryota</taxon>
        <taxon>Metazoa</taxon>
        <taxon>Ecdysozoa</taxon>
        <taxon>Nematoda</taxon>
        <taxon>Chromadorea</taxon>
        <taxon>Rhabditida</taxon>
        <taxon>Spirurina</taxon>
        <taxon>Ascaridomorpha</taxon>
        <taxon>Ascaridoidea</taxon>
        <taxon>Ascarididae</taxon>
        <taxon>Parascaris</taxon>
    </lineage>
</organism>